<proteinExistence type="predicted"/>
<dbReference type="EMBL" id="MU069717">
    <property type="protein sequence ID" value="KAF5835219.1"/>
    <property type="molecule type" value="Genomic_DNA"/>
</dbReference>
<protein>
    <submittedName>
        <fullName evidence="1">Uncharacterized protein</fullName>
    </submittedName>
</protein>
<evidence type="ECO:0000313" key="1">
    <source>
        <dbReference type="EMBL" id="KAF5835219.1"/>
    </source>
</evidence>
<accession>A0ABQ7GKT6</accession>
<reference evidence="1" key="1">
    <citation type="submission" date="2017-08" db="EMBL/GenBank/DDBJ databases">
        <authorList>
            <person name="Polle J.E."/>
            <person name="Barry K."/>
            <person name="Cushman J."/>
            <person name="Schmutz J."/>
            <person name="Tran D."/>
            <person name="Hathwaick L.T."/>
            <person name="Yim W.C."/>
            <person name="Jenkins J."/>
            <person name="Mckie-Krisberg Z.M."/>
            <person name="Prochnik S."/>
            <person name="Lindquist E."/>
            <person name="Dockter R.B."/>
            <person name="Adam C."/>
            <person name="Molina H."/>
            <person name="Bunkerborg J."/>
            <person name="Jin E."/>
            <person name="Buchheim M."/>
            <person name="Magnuson J."/>
        </authorList>
    </citation>
    <scope>NUCLEOTIDE SEQUENCE</scope>
    <source>
        <strain evidence="1">CCAP 19/18</strain>
    </source>
</reference>
<evidence type="ECO:0000313" key="2">
    <source>
        <dbReference type="Proteomes" id="UP000815325"/>
    </source>
</evidence>
<dbReference type="Proteomes" id="UP000815325">
    <property type="component" value="Unassembled WGS sequence"/>
</dbReference>
<name>A0ABQ7GKT6_DUNSA</name>
<comment type="caution">
    <text evidence="1">The sequence shown here is derived from an EMBL/GenBank/DDBJ whole genome shotgun (WGS) entry which is preliminary data.</text>
</comment>
<gene>
    <name evidence="1" type="ORF">DUNSADRAFT_7761</name>
</gene>
<feature type="non-terminal residue" evidence="1">
    <location>
        <position position="1"/>
    </location>
</feature>
<organism evidence="1 2">
    <name type="scientific">Dunaliella salina</name>
    <name type="common">Green alga</name>
    <name type="synonym">Protococcus salinus</name>
    <dbReference type="NCBI Taxonomy" id="3046"/>
    <lineage>
        <taxon>Eukaryota</taxon>
        <taxon>Viridiplantae</taxon>
        <taxon>Chlorophyta</taxon>
        <taxon>core chlorophytes</taxon>
        <taxon>Chlorophyceae</taxon>
        <taxon>CS clade</taxon>
        <taxon>Chlamydomonadales</taxon>
        <taxon>Dunaliellaceae</taxon>
        <taxon>Dunaliella</taxon>
    </lineage>
</organism>
<sequence>EFLDAIALPTANPPTCYDKAGRWIGQTRVEALTNSHGSKLKVLGEDRSSILNIKYLNVGDWYGYVAPAVSKFVWWSNDACALGEGCSPSNPYLLCGKEWTPTDLYWRGKYAMEEIHGEFRIDFQGLPGGDRNWHYYDMHYRAAVDDRSVLRPV</sequence>
<keyword evidence="2" id="KW-1185">Reference proteome</keyword>